<dbReference type="InterPro" id="IPR002081">
    <property type="entry name" value="Cryptochrome/DNA_photolyase_1"/>
</dbReference>
<dbReference type="PANTHER" id="PTHR11455">
    <property type="entry name" value="CRYPTOCHROME"/>
    <property type="match status" value="1"/>
</dbReference>
<proteinExistence type="predicted"/>
<dbReference type="GO" id="GO:0005737">
    <property type="term" value="C:cytoplasm"/>
    <property type="evidence" value="ECO:0007669"/>
    <property type="project" value="TreeGrafter"/>
</dbReference>
<dbReference type="EMBL" id="JADXDR010000156">
    <property type="protein sequence ID" value="KAI7837326.1"/>
    <property type="molecule type" value="Genomic_DNA"/>
</dbReference>
<evidence type="ECO:0000259" key="1">
    <source>
        <dbReference type="PROSITE" id="PS51645"/>
    </source>
</evidence>
<organism evidence="2 3">
    <name type="scientific">Chlorella ohadii</name>
    <dbReference type="NCBI Taxonomy" id="2649997"/>
    <lineage>
        <taxon>Eukaryota</taxon>
        <taxon>Viridiplantae</taxon>
        <taxon>Chlorophyta</taxon>
        <taxon>core chlorophytes</taxon>
        <taxon>Trebouxiophyceae</taxon>
        <taxon>Chlorellales</taxon>
        <taxon>Chlorellaceae</taxon>
        <taxon>Chlorella clade</taxon>
        <taxon>Chlorella</taxon>
    </lineage>
</organism>
<dbReference type="Gene3D" id="3.40.50.620">
    <property type="entry name" value="HUPs"/>
    <property type="match status" value="1"/>
</dbReference>
<keyword evidence="3" id="KW-1185">Reference proteome</keyword>
<evidence type="ECO:0000313" key="2">
    <source>
        <dbReference type="EMBL" id="KAI7837326.1"/>
    </source>
</evidence>
<dbReference type="Proteomes" id="UP001205105">
    <property type="component" value="Unassembled WGS sequence"/>
</dbReference>
<comment type="caution">
    <text evidence="2">The sequence shown here is derived from an EMBL/GenBank/DDBJ whole genome shotgun (WGS) entry which is preliminary data.</text>
</comment>
<dbReference type="PANTHER" id="PTHR11455:SF18">
    <property type="entry name" value="SI:CH1073-390K14.1"/>
    <property type="match status" value="1"/>
</dbReference>
<gene>
    <name evidence="2" type="ORF">COHA_008841</name>
</gene>
<accession>A0AAD5DI41</accession>
<dbReference type="PROSITE" id="PS51645">
    <property type="entry name" value="PHR_CRY_ALPHA_BETA"/>
    <property type="match status" value="1"/>
</dbReference>
<dbReference type="GO" id="GO:0003677">
    <property type="term" value="F:DNA binding"/>
    <property type="evidence" value="ECO:0007669"/>
    <property type="project" value="TreeGrafter"/>
</dbReference>
<dbReference type="InterPro" id="IPR036155">
    <property type="entry name" value="Crypto/Photolyase_N_sf"/>
</dbReference>
<sequence length="123" mass="13729">MVVDGQERPGSPLQEAPMPEGGLRRVIVWFRRDLRLADNPALVAALRMAPEVLPVYIWVPEEEGQFQPGRCSRWWLAASLQALDADLRALGSRLLSYRAPDSRALLCRLARELGAGAVLFNHL</sequence>
<dbReference type="GO" id="GO:0043153">
    <property type="term" value="P:entrainment of circadian clock by photoperiod"/>
    <property type="evidence" value="ECO:0007669"/>
    <property type="project" value="TreeGrafter"/>
</dbReference>
<dbReference type="InterPro" id="IPR014729">
    <property type="entry name" value="Rossmann-like_a/b/a_fold"/>
</dbReference>
<protein>
    <recommendedName>
        <fullName evidence="1">Photolyase/cryptochrome alpha/beta domain-containing protein</fullName>
    </recommendedName>
</protein>
<reference evidence="2" key="1">
    <citation type="submission" date="2020-11" db="EMBL/GenBank/DDBJ databases">
        <title>Chlorella ohadii genome sequencing and assembly.</title>
        <authorList>
            <person name="Murik O."/>
            <person name="Treves H."/>
            <person name="Kedem I."/>
            <person name="Shotland Y."/>
            <person name="Kaplan A."/>
        </authorList>
    </citation>
    <scope>NUCLEOTIDE SEQUENCE</scope>
    <source>
        <strain evidence="2">1</strain>
    </source>
</reference>
<dbReference type="AlphaFoldDB" id="A0AAD5DI41"/>
<dbReference type="SUPFAM" id="SSF52425">
    <property type="entry name" value="Cryptochrome/photolyase, N-terminal domain"/>
    <property type="match status" value="1"/>
</dbReference>
<dbReference type="GO" id="GO:0005634">
    <property type="term" value="C:nucleus"/>
    <property type="evidence" value="ECO:0007669"/>
    <property type="project" value="TreeGrafter"/>
</dbReference>
<dbReference type="GO" id="GO:0003904">
    <property type="term" value="F:deoxyribodipyrimidine photo-lyase activity"/>
    <property type="evidence" value="ECO:0007669"/>
    <property type="project" value="TreeGrafter"/>
</dbReference>
<name>A0AAD5DI41_9CHLO</name>
<dbReference type="InterPro" id="IPR006050">
    <property type="entry name" value="DNA_photolyase_N"/>
</dbReference>
<evidence type="ECO:0000313" key="3">
    <source>
        <dbReference type="Proteomes" id="UP001205105"/>
    </source>
</evidence>
<dbReference type="Pfam" id="PF00875">
    <property type="entry name" value="DNA_photolyase"/>
    <property type="match status" value="1"/>
</dbReference>
<feature type="domain" description="Photolyase/cryptochrome alpha/beta" evidence="1">
    <location>
        <begin position="24"/>
        <end position="123"/>
    </location>
</feature>
<dbReference type="GO" id="GO:0032922">
    <property type="term" value="P:circadian regulation of gene expression"/>
    <property type="evidence" value="ECO:0007669"/>
    <property type="project" value="TreeGrafter"/>
</dbReference>
<dbReference type="GO" id="GO:0071949">
    <property type="term" value="F:FAD binding"/>
    <property type="evidence" value="ECO:0007669"/>
    <property type="project" value="TreeGrafter"/>
</dbReference>